<feature type="transmembrane region" description="Helical" evidence="7">
    <location>
        <begin position="123"/>
        <end position="143"/>
    </location>
</feature>
<evidence type="ECO:0000256" key="1">
    <source>
        <dbReference type="ARBA" id="ARBA00004141"/>
    </source>
</evidence>
<feature type="transmembrane region" description="Helical" evidence="7">
    <location>
        <begin position="267"/>
        <end position="286"/>
    </location>
</feature>
<proteinExistence type="inferred from homology"/>
<feature type="domain" description="EamA" evidence="8">
    <location>
        <begin position="12"/>
        <end position="139"/>
    </location>
</feature>
<evidence type="ECO:0000256" key="2">
    <source>
        <dbReference type="ARBA" id="ARBA00007362"/>
    </source>
</evidence>
<sequence>MLSSVEEKSLRWSLVTAIAPLTWGTTYYVTKHALPADAPLWGAVLRALPAGLVLLLVVRRLPRGSWWWRSLVLGTLSMGAFFALIYVAAQLLPSSVASTVMATSPVVMMLVAWALLAQKPRVLALAGAGLGVVGVAAMLLTGGGEIRPLGVAASVAAMLMSSVGFVLATRWADGVDVVSSTAWQLVAGGLVLVPFAVAVEGAPPALDGRAILGFAYVSLVATAVAYLAWFSGLRRLPAGTVGLVGLLNPVAGVLVGVLVAGEHLGPLQVTGIVVVLAGVVLGQPAVDRLLRGRRMRRAEMSTVVADSASTAVPAPASSGVADPASGGVPEAPVEGGPHGVRRDPVGVQ</sequence>
<dbReference type="Proteomes" id="UP000777774">
    <property type="component" value="Unassembled WGS sequence"/>
</dbReference>
<evidence type="ECO:0000256" key="4">
    <source>
        <dbReference type="ARBA" id="ARBA00022989"/>
    </source>
</evidence>
<keyword evidence="4 7" id="KW-1133">Transmembrane helix</keyword>
<evidence type="ECO:0000313" key="9">
    <source>
        <dbReference type="EMBL" id="NKY39156.1"/>
    </source>
</evidence>
<feature type="compositionally biased region" description="Low complexity" evidence="6">
    <location>
        <begin position="308"/>
        <end position="335"/>
    </location>
</feature>
<name>A0ABX1K0X4_9CELL</name>
<feature type="transmembrane region" description="Helical" evidence="7">
    <location>
        <begin position="241"/>
        <end position="261"/>
    </location>
</feature>
<keyword evidence="3 7" id="KW-0812">Transmembrane</keyword>
<comment type="caution">
    <text evidence="9">The sequence shown here is derived from an EMBL/GenBank/DDBJ whole genome shotgun (WGS) entry which is preliminary data.</text>
</comment>
<feature type="transmembrane region" description="Helical" evidence="7">
    <location>
        <begin position="70"/>
        <end position="89"/>
    </location>
</feature>
<organism evidence="9 10">
    <name type="scientific">Cellulomonas septica</name>
    <dbReference type="NCBI Taxonomy" id="285080"/>
    <lineage>
        <taxon>Bacteria</taxon>
        <taxon>Bacillati</taxon>
        <taxon>Actinomycetota</taxon>
        <taxon>Actinomycetes</taxon>
        <taxon>Micrococcales</taxon>
        <taxon>Cellulomonadaceae</taxon>
        <taxon>Cellulomonas</taxon>
    </lineage>
</organism>
<keyword evidence="5 7" id="KW-0472">Membrane</keyword>
<comment type="subcellular location">
    <subcellularLocation>
        <location evidence="1">Membrane</location>
        <topology evidence="1">Multi-pass membrane protein</topology>
    </subcellularLocation>
</comment>
<feature type="transmembrane region" description="Helical" evidence="7">
    <location>
        <begin position="181"/>
        <end position="199"/>
    </location>
</feature>
<reference evidence="9 10" key="1">
    <citation type="submission" date="2020-04" db="EMBL/GenBank/DDBJ databases">
        <title>MicrobeNet Type strains.</title>
        <authorList>
            <person name="Nicholson A.C."/>
        </authorList>
    </citation>
    <scope>NUCLEOTIDE SEQUENCE [LARGE SCALE GENOMIC DNA]</scope>
    <source>
        <strain evidence="9 10">ATCC BAA-787</strain>
    </source>
</reference>
<feature type="transmembrane region" description="Helical" evidence="7">
    <location>
        <begin position="149"/>
        <end position="169"/>
    </location>
</feature>
<protein>
    <submittedName>
        <fullName evidence="9">EamA family transporter</fullName>
    </submittedName>
</protein>
<feature type="transmembrane region" description="Helical" evidence="7">
    <location>
        <begin position="41"/>
        <end position="58"/>
    </location>
</feature>
<evidence type="ECO:0000259" key="8">
    <source>
        <dbReference type="Pfam" id="PF00892"/>
    </source>
</evidence>
<feature type="domain" description="EamA" evidence="8">
    <location>
        <begin position="149"/>
        <end position="281"/>
    </location>
</feature>
<dbReference type="SUPFAM" id="SSF103481">
    <property type="entry name" value="Multidrug resistance efflux transporter EmrE"/>
    <property type="match status" value="2"/>
</dbReference>
<dbReference type="Pfam" id="PF00892">
    <property type="entry name" value="EamA"/>
    <property type="match status" value="2"/>
</dbReference>
<feature type="transmembrane region" description="Helical" evidence="7">
    <location>
        <begin position="95"/>
        <end position="116"/>
    </location>
</feature>
<evidence type="ECO:0000256" key="5">
    <source>
        <dbReference type="ARBA" id="ARBA00023136"/>
    </source>
</evidence>
<dbReference type="EMBL" id="JAAXOY010000107">
    <property type="protein sequence ID" value="NKY39156.1"/>
    <property type="molecule type" value="Genomic_DNA"/>
</dbReference>
<feature type="region of interest" description="Disordered" evidence="6">
    <location>
        <begin position="308"/>
        <end position="348"/>
    </location>
</feature>
<gene>
    <name evidence="9" type="ORF">HGA02_06280</name>
</gene>
<evidence type="ECO:0000256" key="7">
    <source>
        <dbReference type="SAM" id="Phobius"/>
    </source>
</evidence>
<accession>A0ABX1K0X4</accession>
<evidence type="ECO:0000256" key="6">
    <source>
        <dbReference type="SAM" id="MobiDB-lite"/>
    </source>
</evidence>
<dbReference type="InterPro" id="IPR037185">
    <property type="entry name" value="EmrE-like"/>
</dbReference>
<dbReference type="PANTHER" id="PTHR32322">
    <property type="entry name" value="INNER MEMBRANE TRANSPORTER"/>
    <property type="match status" value="1"/>
</dbReference>
<evidence type="ECO:0000256" key="3">
    <source>
        <dbReference type="ARBA" id="ARBA00022692"/>
    </source>
</evidence>
<dbReference type="InterPro" id="IPR050638">
    <property type="entry name" value="AA-Vitamin_Transporters"/>
</dbReference>
<keyword evidence="10" id="KW-1185">Reference proteome</keyword>
<dbReference type="InterPro" id="IPR000620">
    <property type="entry name" value="EamA_dom"/>
</dbReference>
<evidence type="ECO:0000313" key="10">
    <source>
        <dbReference type="Proteomes" id="UP000777774"/>
    </source>
</evidence>
<comment type="similarity">
    <text evidence="2">Belongs to the EamA transporter family.</text>
</comment>
<feature type="transmembrane region" description="Helical" evidence="7">
    <location>
        <begin position="12"/>
        <end position="29"/>
    </location>
</feature>
<feature type="transmembrane region" description="Helical" evidence="7">
    <location>
        <begin position="211"/>
        <end position="229"/>
    </location>
</feature>
<dbReference type="PANTHER" id="PTHR32322:SF2">
    <property type="entry name" value="EAMA DOMAIN-CONTAINING PROTEIN"/>
    <property type="match status" value="1"/>
</dbReference>